<feature type="transmembrane region" description="Helical" evidence="1">
    <location>
        <begin position="79"/>
        <end position="100"/>
    </location>
</feature>
<gene>
    <name evidence="2" type="ORF">COB13_05405</name>
</gene>
<reference key="1">
    <citation type="submission" date="2017-08" db="EMBL/GenBank/DDBJ databases">
        <title>A dynamic microbial community with high functional redundancy inhabits the cold, oxic subseafloor aquifer.</title>
        <authorList>
            <person name="Tully B.J."/>
            <person name="Wheat C.G."/>
            <person name="Glazer B.T."/>
            <person name="Huber J.A."/>
        </authorList>
    </citation>
    <scope>NUCLEOTIDE SEQUENCE [LARGE SCALE GENOMIC DNA]</scope>
</reference>
<proteinExistence type="predicted"/>
<reference evidence="2" key="2">
    <citation type="journal article" date="2018" name="ISME J.">
        <title>A dynamic microbial community with high functional redundancy inhabits the cold, oxic subseafloor aquifer.</title>
        <authorList>
            <person name="Tully B.J."/>
            <person name="Wheat C.G."/>
            <person name="Glazer B.T."/>
            <person name="Huber J.A."/>
        </authorList>
    </citation>
    <scope>NUCLEOTIDE SEQUENCE</scope>
    <source>
        <strain evidence="2">NORP83</strain>
    </source>
</reference>
<keyword evidence="1" id="KW-1133">Transmembrane helix</keyword>
<feature type="transmembrane region" description="Helical" evidence="1">
    <location>
        <begin position="47"/>
        <end position="67"/>
    </location>
</feature>
<evidence type="ECO:0000256" key="1">
    <source>
        <dbReference type="SAM" id="Phobius"/>
    </source>
</evidence>
<evidence type="ECO:0000313" key="2">
    <source>
        <dbReference type="EMBL" id="PCJ02032.1"/>
    </source>
</evidence>
<comment type="caution">
    <text evidence="2">The sequence shown here is derived from an EMBL/GenBank/DDBJ whole genome shotgun (WGS) entry which is preliminary data.</text>
</comment>
<feature type="transmembrane region" description="Helical" evidence="1">
    <location>
        <begin position="106"/>
        <end position="128"/>
    </location>
</feature>
<evidence type="ECO:0008006" key="3">
    <source>
        <dbReference type="Google" id="ProtNLM"/>
    </source>
</evidence>
<dbReference type="Pfam" id="PF10067">
    <property type="entry name" value="DUF2306"/>
    <property type="match status" value="1"/>
</dbReference>
<keyword evidence="1" id="KW-0812">Transmembrane</keyword>
<feature type="transmembrane region" description="Helical" evidence="1">
    <location>
        <begin position="148"/>
        <end position="169"/>
    </location>
</feature>
<dbReference type="AlphaFoldDB" id="A0A2A4Z4Z7"/>
<dbReference type="InterPro" id="IPR018750">
    <property type="entry name" value="DUF2306_membrane"/>
</dbReference>
<name>A0A2A4Z4Z7_9PROT</name>
<dbReference type="EMBL" id="NVUS01000005">
    <property type="protein sequence ID" value="PCJ02032.1"/>
    <property type="molecule type" value="Genomic_DNA"/>
</dbReference>
<protein>
    <recommendedName>
        <fullName evidence="3">DUF2306 domain-containing protein</fullName>
    </recommendedName>
</protein>
<keyword evidence="1" id="KW-0472">Membrane</keyword>
<organism evidence="2">
    <name type="scientific">OCS116 cluster bacterium</name>
    <dbReference type="NCBI Taxonomy" id="2030921"/>
    <lineage>
        <taxon>Bacteria</taxon>
        <taxon>Pseudomonadati</taxon>
        <taxon>Pseudomonadota</taxon>
        <taxon>Alphaproteobacteria</taxon>
        <taxon>OCS116 cluster</taxon>
    </lineage>
</organism>
<feature type="transmembrane region" description="Helical" evidence="1">
    <location>
        <begin position="175"/>
        <end position="193"/>
    </location>
</feature>
<accession>A0A2A4Z4Z7</accession>
<sequence length="199" mass="22428">MKFLKPSSWVLMSILVLGTAVYAAKYFKPGMPNAFQPDVYAVYSWELRIHIAGGIIAALAGLTQFWSGFRNKHKNLHRLFGFTYITAIAIAAPAALILSTVSQGGLVTHIGFGMLAILWAFTTFKALYHITRREITLHKQWMIRSYALTFAFVLLRMWLGAFVASGVPIDQAYQTVSWLCWVPNLLIVEYLIVNRLKIA</sequence>